<feature type="domain" description="Major facilitator superfamily (MFS) profile" evidence="8">
    <location>
        <begin position="20"/>
        <end position="407"/>
    </location>
</feature>
<dbReference type="InterPro" id="IPR020846">
    <property type="entry name" value="MFS_dom"/>
</dbReference>
<proteinExistence type="predicted"/>
<dbReference type="PROSITE" id="PS50850">
    <property type="entry name" value="MFS"/>
    <property type="match status" value="1"/>
</dbReference>
<accession>A0A2P4UE91</accession>
<evidence type="ECO:0000313" key="9">
    <source>
        <dbReference type="EMBL" id="POM23370.1"/>
    </source>
</evidence>
<evidence type="ECO:0000256" key="5">
    <source>
        <dbReference type="ARBA" id="ARBA00022989"/>
    </source>
</evidence>
<dbReference type="AlphaFoldDB" id="A0A2P4UE91"/>
<keyword evidence="6 7" id="KW-0472">Membrane</keyword>
<name>A0A2P4UE91_9ACTN</name>
<keyword evidence="4 7" id="KW-0812">Transmembrane</keyword>
<evidence type="ECO:0000313" key="10">
    <source>
        <dbReference type="Proteomes" id="UP000242367"/>
    </source>
</evidence>
<evidence type="ECO:0000256" key="6">
    <source>
        <dbReference type="ARBA" id="ARBA00023136"/>
    </source>
</evidence>
<evidence type="ECO:0000256" key="3">
    <source>
        <dbReference type="ARBA" id="ARBA00022475"/>
    </source>
</evidence>
<dbReference type="InterPro" id="IPR036259">
    <property type="entry name" value="MFS_trans_sf"/>
</dbReference>
<dbReference type="PANTHER" id="PTHR23517">
    <property type="entry name" value="RESISTANCE PROTEIN MDTM, PUTATIVE-RELATED-RELATED"/>
    <property type="match status" value="1"/>
</dbReference>
<keyword evidence="2" id="KW-0813">Transport</keyword>
<feature type="transmembrane region" description="Helical" evidence="7">
    <location>
        <begin position="222"/>
        <end position="241"/>
    </location>
</feature>
<evidence type="ECO:0000256" key="7">
    <source>
        <dbReference type="SAM" id="Phobius"/>
    </source>
</evidence>
<keyword evidence="5 7" id="KW-1133">Transmembrane helix</keyword>
<dbReference type="GO" id="GO:0022857">
    <property type="term" value="F:transmembrane transporter activity"/>
    <property type="evidence" value="ECO:0007669"/>
    <property type="project" value="InterPro"/>
</dbReference>
<evidence type="ECO:0000256" key="2">
    <source>
        <dbReference type="ARBA" id="ARBA00022448"/>
    </source>
</evidence>
<dbReference type="Gene3D" id="1.20.1250.20">
    <property type="entry name" value="MFS general substrate transporter like domains"/>
    <property type="match status" value="1"/>
</dbReference>
<keyword evidence="10" id="KW-1185">Reference proteome</keyword>
<evidence type="ECO:0000256" key="1">
    <source>
        <dbReference type="ARBA" id="ARBA00004651"/>
    </source>
</evidence>
<dbReference type="InterPro" id="IPR011701">
    <property type="entry name" value="MFS"/>
</dbReference>
<feature type="transmembrane region" description="Helical" evidence="7">
    <location>
        <begin position="256"/>
        <end position="276"/>
    </location>
</feature>
<evidence type="ECO:0000259" key="8">
    <source>
        <dbReference type="PROSITE" id="PS50850"/>
    </source>
</evidence>
<feature type="transmembrane region" description="Helical" evidence="7">
    <location>
        <begin position="21"/>
        <end position="39"/>
    </location>
</feature>
<feature type="transmembrane region" description="Helical" evidence="7">
    <location>
        <begin position="309"/>
        <end position="333"/>
    </location>
</feature>
<feature type="transmembrane region" description="Helical" evidence="7">
    <location>
        <begin position="174"/>
        <end position="193"/>
    </location>
</feature>
<dbReference type="GO" id="GO:0005886">
    <property type="term" value="C:plasma membrane"/>
    <property type="evidence" value="ECO:0007669"/>
    <property type="project" value="UniProtKB-SubCell"/>
</dbReference>
<gene>
    <name evidence="9" type="ORF">BTM25_45230</name>
</gene>
<comment type="caution">
    <text evidence="9">The sequence shown here is derived from an EMBL/GenBank/DDBJ whole genome shotgun (WGS) entry which is preliminary data.</text>
</comment>
<feature type="transmembrane region" description="Helical" evidence="7">
    <location>
        <begin position="51"/>
        <end position="76"/>
    </location>
</feature>
<feature type="transmembrane region" description="Helical" evidence="7">
    <location>
        <begin position="113"/>
        <end position="135"/>
    </location>
</feature>
<organism evidence="9 10">
    <name type="scientific">Actinomadura rubteroloni</name>
    <dbReference type="NCBI Taxonomy" id="1926885"/>
    <lineage>
        <taxon>Bacteria</taxon>
        <taxon>Bacillati</taxon>
        <taxon>Actinomycetota</taxon>
        <taxon>Actinomycetes</taxon>
        <taxon>Streptosporangiales</taxon>
        <taxon>Thermomonosporaceae</taxon>
        <taxon>Actinomadura</taxon>
    </lineage>
</organism>
<dbReference type="InterPro" id="IPR050171">
    <property type="entry name" value="MFS_Transporters"/>
</dbReference>
<dbReference type="EMBL" id="MTBP01000003">
    <property type="protein sequence ID" value="POM23370.1"/>
    <property type="molecule type" value="Genomic_DNA"/>
</dbReference>
<dbReference type="Pfam" id="PF07690">
    <property type="entry name" value="MFS_1"/>
    <property type="match status" value="1"/>
</dbReference>
<dbReference type="PANTHER" id="PTHR23517:SF13">
    <property type="entry name" value="MAJOR FACILITATOR SUPERFAMILY MFS_1"/>
    <property type="match status" value="1"/>
</dbReference>
<keyword evidence="3" id="KW-1003">Cell membrane</keyword>
<dbReference type="SUPFAM" id="SSF103473">
    <property type="entry name" value="MFS general substrate transporter"/>
    <property type="match status" value="1"/>
</dbReference>
<feature type="transmembrane region" description="Helical" evidence="7">
    <location>
        <begin position="381"/>
        <end position="398"/>
    </location>
</feature>
<feature type="transmembrane region" description="Helical" evidence="7">
    <location>
        <begin position="88"/>
        <end position="107"/>
    </location>
</feature>
<dbReference type="Proteomes" id="UP000242367">
    <property type="component" value="Unassembled WGS sequence"/>
</dbReference>
<feature type="transmembrane region" description="Helical" evidence="7">
    <location>
        <begin position="147"/>
        <end position="168"/>
    </location>
</feature>
<comment type="subcellular location">
    <subcellularLocation>
        <location evidence="1">Cell membrane</location>
        <topology evidence="1">Multi-pass membrane protein</topology>
    </subcellularLocation>
</comment>
<sequence length="407" mass="41169">METTVQSPAAPARHTRSRPGLALALLASIIVSLLASSSAPTPLYATYQARWGFSPITTTVVFGAYAVAVLVALLIFGRVSDHVGRRPVLFAALAVQAVTMVVFAYAGDVGVLIGARIVQGLATGAAVGAIGAAMLDVDRTRGTVVNSVAPGFGTAAGALASALVVRFLPAPTHLIYLMLMAVFLLQIAGVAALRETVTAKPGAFAAMVPEVRIPRRVRRPMAIAAPVMFAVWALAGFYGSLSPALTAGLVHSRSALYGGLGLFTLAGVAAVSVLLMRDLRVRPVMYIGTGALIAGVIGTLLAVDAGSTAGFFAGTAVAGLGFGSGFQGGIRMVAPLAEPHERAGVLSAAYVVCYLGMGVPAVIAGVLVVHGGGLLVTAREYGAAVVLLAAVALVGLLLDRPKAQAPA</sequence>
<dbReference type="RefSeq" id="WP_205648224.1">
    <property type="nucleotide sequence ID" value="NZ_MTBP01000003.1"/>
</dbReference>
<feature type="transmembrane region" description="Helical" evidence="7">
    <location>
        <begin position="345"/>
        <end position="369"/>
    </location>
</feature>
<evidence type="ECO:0000256" key="4">
    <source>
        <dbReference type="ARBA" id="ARBA00022692"/>
    </source>
</evidence>
<reference evidence="9 10" key="1">
    <citation type="journal article" date="2017" name="Chemistry">
        <title>Isolation, Biosynthesis and Chemical Modifications of Rubterolones A-F: Rare Tropolone Alkaloids from Actinomadura sp. 5-2.</title>
        <authorList>
            <person name="Guo H."/>
            <person name="Benndorf R."/>
            <person name="Leichnitz D."/>
            <person name="Klassen J.L."/>
            <person name="Vollmers J."/>
            <person name="Gorls H."/>
            <person name="Steinacker M."/>
            <person name="Weigel C."/>
            <person name="Dahse H.M."/>
            <person name="Kaster A.K."/>
            <person name="de Beer Z.W."/>
            <person name="Poulsen M."/>
            <person name="Beemelmanns C."/>
        </authorList>
    </citation>
    <scope>NUCLEOTIDE SEQUENCE [LARGE SCALE GENOMIC DNA]</scope>
    <source>
        <strain evidence="9 10">5-2</strain>
    </source>
</reference>
<protein>
    <submittedName>
        <fullName evidence="9">Bicyclomycin/multidrug efflux system</fullName>
    </submittedName>
</protein>
<feature type="transmembrane region" description="Helical" evidence="7">
    <location>
        <begin position="283"/>
        <end position="303"/>
    </location>
</feature>